<organism evidence="1 2">
    <name type="scientific">Staurois parvus</name>
    <dbReference type="NCBI Taxonomy" id="386267"/>
    <lineage>
        <taxon>Eukaryota</taxon>
        <taxon>Metazoa</taxon>
        <taxon>Chordata</taxon>
        <taxon>Craniata</taxon>
        <taxon>Vertebrata</taxon>
        <taxon>Euteleostomi</taxon>
        <taxon>Amphibia</taxon>
        <taxon>Batrachia</taxon>
        <taxon>Anura</taxon>
        <taxon>Neobatrachia</taxon>
        <taxon>Ranoidea</taxon>
        <taxon>Ranidae</taxon>
        <taxon>Staurois</taxon>
    </lineage>
</organism>
<dbReference type="EMBL" id="CATNWA010018786">
    <property type="protein sequence ID" value="CAI9609452.1"/>
    <property type="molecule type" value="Genomic_DNA"/>
</dbReference>
<evidence type="ECO:0000313" key="2">
    <source>
        <dbReference type="Proteomes" id="UP001162483"/>
    </source>
</evidence>
<accession>A0ABN9GKR3</accession>
<proteinExistence type="predicted"/>
<name>A0ABN9GKR3_9NEOB</name>
<sequence>MISVAPAVPPVSVHQCHLPVLIHATCKCHINATYQCLPVHINATY</sequence>
<protein>
    <submittedName>
        <fullName evidence="1">Uncharacterized protein</fullName>
    </submittedName>
</protein>
<reference evidence="1" key="1">
    <citation type="submission" date="2023-05" db="EMBL/GenBank/DDBJ databases">
        <authorList>
            <person name="Stuckert A."/>
        </authorList>
    </citation>
    <scope>NUCLEOTIDE SEQUENCE</scope>
</reference>
<dbReference type="Proteomes" id="UP001162483">
    <property type="component" value="Unassembled WGS sequence"/>
</dbReference>
<evidence type="ECO:0000313" key="1">
    <source>
        <dbReference type="EMBL" id="CAI9609452.1"/>
    </source>
</evidence>
<gene>
    <name evidence="1" type="ORF">SPARVUS_LOCUS14255875</name>
</gene>
<comment type="caution">
    <text evidence="1">The sequence shown here is derived from an EMBL/GenBank/DDBJ whole genome shotgun (WGS) entry which is preliminary data.</text>
</comment>
<keyword evidence="2" id="KW-1185">Reference proteome</keyword>